<keyword evidence="5" id="KW-0378">Hydrolase</keyword>
<dbReference type="GO" id="GO:0016787">
    <property type="term" value="F:hydrolase activity"/>
    <property type="evidence" value="ECO:0007669"/>
    <property type="project" value="UniProtKB-KW"/>
</dbReference>
<dbReference type="InterPro" id="IPR025110">
    <property type="entry name" value="AMP-bd_C"/>
</dbReference>
<dbReference type="InterPro" id="IPR020806">
    <property type="entry name" value="PKS_PP-bd"/>
</dbReference>
<dbReference type="InterPro" id="IPR006162">
    <property type="entry name" value="Ppantetheine_attach_site"/>
</dbReference>
<dbReference type="Pfam" id="PF00975">
    <property type="entry name" value="Thioesterase"/>
    <property type="match status" value="1"/>
</dbReference>
<sequence length="451" mass="47599">MTTVPAGRAAGNEPIEIFGCRVDPEQVEAALTRHPAVTEAVVTARRHASGQQELVAHVAVPGGATTAEQLRHHATALLPEHMVPRTVVVLPALPRTADGRLDPGAPADGPSRSSGPRGPLELALCELFGSLLETGTVAPDDDFFELGGHSMLAVRLASRARAVLGRQFAVRDVFDAPTPRLLAELLAAGDPSSHTEPCLALRAGDGGPPLFCVHPVLGLSWSYAALLPHLDQRVPVHGLQATGLPTGAQAPGTLDAVADAYVRLIREVRPDGPYHLAGWSLGGVLAHAAAVRLRQQGERVATLALIDAYPLTRRPGEEAEATRRRVLAAILASVGHPEEEATVLGGTTAVDAAVRDRLGLDEAPGLVETACHVAELAHDHTPGRFDGELLFFEADEDRPEAPRPDLWGAHTTDRVRLQRVPGDHFAMMRSPATDAIGAALTAHLRATGRIT</sequence>
<dbReference type="PANTHER" id="PTHR45527:SF1">
    <property type="entry name" value="FATTY ACID SYNTHASE"/>
    <property type="match status" value="1"/>
</dbReference>
<dbReference type="SUPFAM" id="SSF47336">
    <property type="entry name" value="ACP-like"/>
    <property type="match status" value="1"/>
</dbReference>
<dbReference type="PROSITE" id="PS50075">
    <property type="entry name" value="CARRIER"/>
    <property type="match status" value="1"/>
</dbReference>
<dbReference type="EMBL" id="JAVREO010000003">
    <property type="protein sequence ID" value="MDT0266089.1"/>
    <property type="molecule type" value="Genomic_DNA"/>
</dbReference>
<dbReference type="Gene3D" id="3.40.50.1820">
    <property type="entry name" value="alpha/beta hydrolase"/>
    <property type="match status" value="1"/>
</dbReference>
<dbReference type="Proteomes" id="UP001183410">
    <property type="component" value="Unassembled WGS sequence"/>
</dbReference>
<comment type="caution">
    <text evidence="5">The sequence shown here is derived from an EMBL/GenBank/DDBJ whole genome shotgun (WGS) entry which is preliminary data.</text>
</comment>
<dbReference type="InterPro" id="IPR045851">
    <property type="entry name" value="AMP-bd_C_sf"/>
</dbReference>
<proteinExistence type="predicted"/>
<dbReference type="PANTHER" id="PTHR45527">
    <property type="entry name" value="NONRIBOSOMAL PEPTIDE SYNTHETASE"/>
    <property type="match status" value="1"/>
</dbReference>
<dbReference type="Pfam" id="PF13193">
    <property type="entry name" value="AMP-binding_C"/>
    <property type="match status" value="1"/>
</dbReference>
<accession>A0ABU2JNK8</accession>
<dbReference type="PROSITE" id="PS00012">
    <property type="entry name" value="PHOSPHOPANTETHEINE"/>
    <property type="match status" value="1"/>
</dbReference>
<dbReference type="InterPro" id="IPR020802">
    <property type="entry name" value="TesA-like"/>
</dbReference>
<evidence type="ECO:0000313" key="6">
    <source>
        <dbReference type="Proteomes" id="UP001183410"/>
    </source>
</evidence>
<evidence type="ECO:0000256" key="2">
    <source>
        <dbReference type="ARBA" id="ARBA00022553"/>
    </source>
</evidence>
<protein>
    <submittedName>
        <fullName evidence="5">Alpha/beta fold hydrolase</fullName>
    </submittedName>
</protein>
<dbReference type="Pfam" id="PF00550">
    <property type="entry name" value="PP-binding"/>
    <property type="match status" value="1"/>
</dbReference>
<dbReference type="InterPro" id="IPR009081">
    <property type="entry name" value="PP-bd_ACP"/>
</dbReference>
<keyword evidence="1" id="KW-0596">Phosphopantetheine</keyword>
<organism evidence="5 6">
    <name type="scientific">Streptomyces chisholmiae</name>
    <dbReference type="NCBI Taxonomy" id="3075540"/>
    <lineage>
        <taxon>Bacteria</taxon>
        <taxon>Bacillati</taxon>
        <taxon>Actinomycetota</taxon>
        <taxon>Actinomycetes</taxon>
        <taxon>Kitasatosporales</taxon>
        <taxon>Streptomycetaceae</taxon>
        <taxon>Streptomyces</taxon>
    </lineage>
</organism>
<dbReference type="SMART" id="SM00823">
    <property type="entry name" value="PKS_PP"/>
    <property type="match status" value="1"/>
</dbReference>
<reference evidence="6" key="1">
    <citation type="submission" date="2023-07" db="EMBL/GenBank/DDBJ databases">
        <title>30 novel species of actinomycetes from the DSMZ collection.</title>
        <authorList>
            <person name="Nouioui I."/>
        </authorList>
    </citation>
    <scope>NUCLEOTIDE SEQUENCE [LARGE SCALE GENOMIC DNA]</scope>
    <source>
        <strain evidence="6">DSM 44915</strain>
    </source>
</reference>
<evidence type="ECO:0000313" key="5">
    <source>
        <dbReference type="EMBL" id="MDT0266089.1"/>
    </source>
</evidence>
<name>A0ABU2JNK8_9ACTN</name>
<evidence type="ECO:0000259" key="4">
    <source>
        <dbReference type="PROSITE" id="PS50075"/>
    </source>
</evidence>
<feature type="domain" description="Carrier" evidence="4">
    <location>
        <begin position="115"/>
        <end position="190"/>
    </location>
</feature>
<dbReference type="InterPro" id="IPR029058">
    <property type="entry name" value="AB_hydrolase_fold"/>
</dbReference>
<dbReference type="InterPro" id="IPR001031">
    <property type="entry name" value="Thioesterase"/>
</dbReference>
<dbReference type="Gene3D" id="3.30.300.30">
    <property type="match status" value="1"/>
</dbReference>
<dbReference type="InterPro" id="IPR036736">
    <property type="entry name" value="ACP-like_sf"/>
</dbReference>
<dbReference type="RefSeq" id="WP_311666079.1">
    <property type="nucleotide sequence ID" value="NZ_JAVREO010000003.1"/>
</dbReference>
<keyword evidence="2" id="KW-0597">Phosphoprotein</keyword>
<evidence type="ECO:0000256" key="3">
    <source>
        <dbReference type="SAM" id="MobiDB-lite"/>
    </source>
</evidence>
<gene>
    <name evidence="5" type="ORF">RM844_07245</name>
</gene>
<dbReference type="SUPFAM" id="SSF56801">
    <property type="entry name" value="Acetyl-CoA synthetase-like"/>
    <property type="match status" value="1"/>
</dbReference>
<feature type="region of interest" description="Disordered" evidence="3">
    <location>
        <begin position="94"/>
        <end position="117"/>
    </location>
</feature>
<keyword evidence="6" id="KW-1185">Reference proteome</keyword>
<dbReference type="SUPFAM" id="SSF53474">
    <property type="entry name" value="alpha/beta-Hydrolases"/>
    <property type="match status" value="1"/>
</dbReference>
<evidence type="ECO:0000256" key="1">
    <source>
        <dbReference type="ARBA" id="ARBA00022450"/>
    </source>
</evidence>
<dbReference type="SMART" id="SM00824">
    <property type="entry name" value="PKS_TE"/>
    <property type="match status" value="1"/>
</dbReference>